<dbReference type="SUPFAM" id="SSF49464">
    <property type="entry name" value="Carboxypeptidase regulatory domain-like"/>
    <property type="match status" value="1"/>
</dbReference>
<evidence type="ECO:0000256" key="2">
    <source>
        <dbReference type="ARBA" id="ARBA00022448"/>
    </source>
</evidence>
<feature type="signal peptide" evidence="8">
    <location>
        <begin position="1"/>
        <end position="27"/>
    </location>
</feature>
<evidence type="ECO:0000256" key="6">
    <source>
        <dbReference type="ARBA" id="ARBA00023237"/>
    </source>
</evidence>
<evidence type="ECO:0000256" key="1">
    <source>
        <dbReference type="ARBA" id="ARBA00004571"/>
    </source>
</evidence>
<feature type="region of interest" description="Disordered" evidence="7">
    <location>
        <begin position="1182"/>
        <end position="1202"/>
    </location>
</feature>
<feature type="region of interest" description="Disordered" evidence="7">
    <location>
        <begin position="826"/>
        <end position="846"/>
    </location>
</feature>
<evidence type="ECO:0000256" key="7">
    <source>
        <dbReference type="SAM" id="MobiDB-lite"/>
    </source>
</evidence>
<dbReference type="EMBL" id="JBHSPH010000001">
    <property type="protein sequence ID" value="MFC5860806.1"/>
    <property type="molecule type" value="Genomic_DNA"/>
</dbReference>
<keyword evidence="5" id="KW-0472">Membrane</keyword>
<dbReference type="InterPro" id="IPR057601">
    <property type="entry name" value="Oar-like_b-barrel"/>
</dbReference>
<protein>
    <submittedName>
        <fullName evidence="10">Carboxypeptidase regulatory-like domain-containing protein</fullName>
    </submittedName>
</protein>
<dbReference type="Pfam" id="PF13620">
    <property type="entry name" value="CarboxypepD_reg"/>
    <property type="match status" value="1"/>
</dbReference>
<proteinExistence type="predicted"/>
<evidence type="ECO:0000313" key="11">
    <source>
        <dbReference type="Proteomes" id="UP001596091"/>
    </source>
</evidence>
<evidence type="ECO:0000256" key="8">
    <source>
        <dbReference type="SAM" id="SignalP"/>
    </source>
</evidence>
<organism evidence="10 11">
    <name type="scientific">Acidicapsa dinghuensis</name>
    <dbReference type="NCBI Taxonomy" id="2218256"/>
    <lineage>
        <taxon>Bacteria</taxon>
        <taxon>Pseudomonadati</taxon>
        <taxon>Acidobacteriota</taxon>
        <taxon>Terriglobia</taxon>
        <taxon>Terriglobales</taxon>
        <taxon>Acidobacteriaceae</taxon>
        <taxon>Acidicapsa</taxon>
    </lineage>
</organism>
<dbReference type="InterPro" id="IPR036942">
    <property type="entry name" value="Beta-barrel_TonB_sf"/>
</dbReference>
<gene>
    <name evidence="10" type="ORF">ACFPT7_00710</name>
</gene>
<evidence type="ECO:0000256" key="5">
    <source>
        <dbReference type="ARBA" id="ARBA00023136"/>
    </source>
</evidence>
<evidence type="ECO:0000256" key="3">
    <source>
        <dbReference type="ARBA" id="ARBA00022452"/>
    </source>
</evidence>
<name>A0ABW1EA56_9BACT</name>
<dbReference type="SUPFAM" id="SSF56935">
    <property type="entry name" value="Porins"/>
    <property type="match status" value="1"/>
</dbReference>
<dbReference type="Gene3D" id="2.60.40.1120">
    <property type="entry name" value="Carboxypeptidase-like, regulatory domain"/>
    <property type="match status" value="1"/>
</dbReference>
<keyword evidence="4" id="KW-0812">Transmembrane</keyword>
<keyword evidence="2" id="KW-0813">Transport</keyword>
<evidence type="ECO:0000313" key="10">
    <source>
        <dbReference type="EMBL" id="MFC5860806.1"/>
    </source>
</evidence>
<keyword evidence="8" id="KW-0732">Signal</keyword>
<dbReference type="RefSeq" id="WP_263335070.1">
    <property type="nucleotide sequence ID" value="NZ_JAGSYH010000002.1"/>
</dbReference>
<feature type="domain" description="TonB-dependent transporter Oar-like beta-barrel" evidence="9">
    <location>
        <begin position="250"/>
        <end position="1199"/>
    </location>
</feature>
<keyword evidence="3" id="KW-1134">Transmembrane beta strand</keyword>
<feature type="compositionally biased region" description="Polar residues" evidence="7">
    <location>
        <begin position="1182"/>
        <end position="1194"/>
    </location>
</feature>
<dbReference type="Gene3D" id="2.40.170.20">
    <property type="entry name" value="TonB-dependent receptor, beta-barrel domain"/>
    <property type="match status" value="1"/>
</dbReference>
<accession>A0ABW1EA56</accession>
<dbReference type="PROSITE" id="PS51257">
    <property type="entry name" value="PROKAR_LIPOPROTEIN"/>
    <property type="match status" value="1"/>
</dbReference>
<keyword evidence="6" id="KW-0998">Cell outer membrane</keyword>
<evidence type="ECO:0000256" key="4">
    <source>
        <dbReference type="ARBA" id="ARBA00022692"/>
    </source>
</evidence>
<dbReference type="PANTHER" id="PTHR30069">
    <property type="entry name" value="TONB-DEPENDENT OUTER MEMBRANE RECEPTOR"/>
    <property type="match status" value="1"/>
</dbReference>
<dbReference type="Pfam" id="PF25183">
    <property type="entry name" value="OMP_b-brl_4"/>
    <property type="match status" value="1"/>
</dbReference>
<sequence length="1215" mass="128944">MTRHLRAASWMALLAIGCLLSLAPARAQSVYGSIFGTVTDTTGAVVPGATVTVTDETKGTVVTVVSNETGDYTVSHLIPDVYDLKVEAKGFDSYVSKGITVQADTSPRVDVPLKVAGATGQTVEVSADAVPELKTDRADVATVFDQQEVSDLPVGDQNFTNLQLLLPGAQLLGWSHAADENPQASRQIQIDGQAFGGVAYELDGTDNQDPILGIVVVNPSMDSITETKITTQNFDAELGKAVSAVMAVQTKSGSNTLHGSAYDFRTSNAFLAREPFSQGSPSAVPGGIKNKFGGSIGGRVIRDRLFFFGSYEGQRQRGGTSNVDTLPSKLVATSCLSGSGCDFSEYLANLPTGQGQIYNNFAPQQINPATGKLESQPFAGNIIPDAMVSQEWKNILTTLLPYINAESGGSLGGLDGNYKATGGGGFNSDMWAVRVDDTISQKQNAFVRFTRWTNTLSGGQMYAGMGGRGFGIGGYGGNSSSADDSVAVGTDYIINPKLITDLRLGYLRYNIADAKNDQDAQSGNALGLTGVNTGVVTTDGLPSFNISTMAGGGTQPLWGDGLNISRCNCPLIEREDQFQIVNNWTKTLGNHEIKVGADLRYGRNLRVPSDVNRSGQYNITAGPTSNNGADGLPFASMALGDVATFNRYVSTSTNAKEFQKRTFFYGQDTWRATQKLTLNLGVRWEYYFPESVNGANQGALLNMSDGYLHVAGVGGIGTNMGWSARMSHQFEPRVGIAYQLNEKTVVRAGYGRSFDIGVFGSIFGHTATQNLPVLADQSLSNAANSNTGVAFCLGSDADNPGCVGGANFSKSTTVASTGGPVPYSFPSVPSNGLLPNPGSEVESKGRQNPLRFPTLDAWNVSFQRALTPTLSLTMTYVGNKGTNTLSDGDGNSTNTNEAAIVLPGSTTAYGQTLSSITGQSIRYDPSASSGSLPDANGNTSNQNLLQRYYGGALAACGGPCLWTQQIQFDGDDQNTNFNALQVVLQEQHWKGLDLTANYQWASAFDESSGYATWSKRVAYGRDSNVRQNAFTAYGSWQVPVGHGKKYMGGANKAEDLMLGGYEVSSTVNISSGLPMTLSFNCNGEIPGSAPCYPNTSGARMKTSLTSFDAATQTRIFFPAQTIGGGIFSDPGVDNIGNNGRNTYWGPSFWNTDISVQKTFAVWERVDLKARADAYNAFNHINPGNPQTNIQSPGTINGEAPGPGPRYLELSLKATF</sequence>
<reference evidence="11" key="1">
    <citation type="journal article" date="2019" name="Int. J. Syst. Evol. Microbiol.">
        <title>The Global Catalogue of Microorganisms (GCM) 10K type strain sequencing project: providing services to taxonomists for standard genome sequencing and annotation.</title>
        <authorList>
            <consortium name="The Broad Institute Genomics Platform"/>
            <consortium name="The Broad Institute Genome Sequencing Center for Infectious Disease"/>
            <person name="Wu L."/>
            <person name="Ma J."/>
        </authorList>
    </citation>
    <scope>NUCLEOTIDE SEQUENCE [LARGE SCALE GENOMIC DNA]</scope>
    <source>
        <strain evidence="11">JCM 4087</strain>
    </source>
</reference>
<evidence type="ECO:0000259" key="9">
    <source>
        <dbReference type="Pfam" id="PF25183"/>
    </source>
</evidence>
<feature type="chain" id="PRO_5046203355" evidence="8">
    <location>
        <begin position="28"/>
        <end position="1215"/>
    </location>
</feature>
<dbReference type="InterPro" id="IPR039426">
    <property type="entry name" value="TonB-dep_rcpt-like"/>
</dbReference>
<dbReference type="PANTHER" id="PTHR30069:SF46">
    <property type="entry name" value="OAR PROTEIN"/>
    <property type="match status" value="1"/>
</dbReference>
<keyword evidence="11" id="KW-1185">Reference proteome</keyword>
<dbReference type="InterPro" id="IPR008969">
    <property type="entry name" value="CarboxyPept-like_regulatory"/>
</dbReference>
<comment type="subcellular location">
    <subcellularLocation>
        <location evidence="1">Cell outer membrane</location>
        <topology evidence="1">Multi-pass membrane protein</topology>
    </subcellularLocation>
</comment>
<dbReference type="Proteomes" id="UP001596091">
    <property type="component" value="Unassembled WGS sequence"/>
</dbReference>
<comment type="caution">
    <text evidence="10">The sequence shown here is derived from an EMBL/GenBank/DDBJ whole genome shotgun (WGS) entry which is preliminary data.</text>
</comment>